<dbReference type="EMBL" id="OZ023708">
    <property type="protein sequence ID" value="CAK9880006.1"/>
    <property type="molecule type" value="Genomic_DNA"/>
</dbReference>
<feature type="region of interest" description="Disordered" evidence="1">
    <location>
        <begin position="327"/>
        <end position="362"/>
    </location>
</feature>
<evidence type="ECO:0000256" key="1">
    <source>
        <dbReference type="SAM" id="MobiDB-lite"/>
    </source>
</evidence>
<evidence type="ECO:0000313" key="3">
    <source>
        <dbReference type="Proteomes" id="UP001497522"/>
    </source>
</evidence>
<protein>
    <submittedName>
        <fullName evidence="2">Uncharacterized protein</fullName>
    </submittedName>
</protein>
<dbReference type="Proteomes" id="UP001497522">
    <property type="component" value="Chromosome 7"/>
</dbReference>
<reference evidence="2" key="1">
    <citation type="submission" date="2024-03" db="EMBL/GenBank/DDBJ databases">
        <authorList>
            <consortium name="ELIXIR-Norway"/>
            <consortium name="Elixir Norway"/>
        </authorList>
    </citation>
    <scope>NUCLEOTIDE SEQUENCE</scope>
</reference>
<gene>
    <name evidence="2" type="ORF">CSSPJE1EN2_LOCUS21495</name>
</gene>
<proteinExistence type="predicted"/>
<name>A0ABP1BUI2_9BRYO</name>
<accession>A0ABP1BUI2</accession>
<keyword evidence="3" id="KW-1185">Reference proteome</keyword>
<organism evidence="2 3">
    <name type="scientific">Sphagnum jensenii</name>
    <dbReference type="NCBI Taxonomy" id="128206"/>
    <lineage>
        <taxon>Eukaryota</taxon>
        <taxon>Viridiplantae</taxon>
        <taxon>Streptophyta</taxon>
        <taxon>Embryophyta</taxon>
        <taxon>Bryophyta</taxon>
        <taxon>Sphagnophytina</taxon>
        <taxon>Sphagnopsida</taxon>
        <taxon>Sphagnales</taxon>
        <taxon>Sphagnaceae</taxon>
        <taxon>Sphagnum</taxon>
    </lineage>
</organism>
<evidence type="ECO:0000313" key="2">
    <source>
        <dbReference type="EMBL" id="CAK9880006.1"/>
    </source>
</evidence>
<feature type="compositionally biased region" description="Polar residues" evidence="1">
    <location>
        <begin position="351"/>
        <end position="362"/>
    </location>
</feature>
<sequence length="362" mass="39999">MEGLCQQNVGPESRDVHGGNMGARQIAKELDLSSHADAPHFSPSLRFFRMEQKAVEAFAKKSLAFLKNATKSGVAAVSQSIDKVRKGYATKHEESVMNELRGKGLHPAEHLHAALRRFNYLYLAGYKHEVHAASLQSAKRLTDGERSTVPLDAILVLGTAMSDEVLKYGDFEKGKLLQGMQDLMNNLRMGKEHYDRDSLSHDVYYAILFIAEEYEGDLHALEQICREVVAHVVTTAPMSDITAVPTTGDPYAEPRRRAANAIFYFATAVNTAAQEKQEKQLKALKEAETIIQLEQERWDLCSDFSRTVFSQNLSSMGKLAEDKLSSCSNHEIEGPQSVSASLDSSLKHKTYTNGGAASSSCK</sequence>